<reference evidence="2 3" key="1">
    <citation type="submission" date="2020-08" db="EMBL/GenBank/DDBJ databases">
        <title>Sequencing the genomes of 1000 actinobacteria strains.</title>
        <authorList>
            <person name="Klenk H.-P."/>
        </authorList>
    </citation>
    <scope>NUCLEOTIDE SEQUENCE [LARGE SCALE GENOMIC DNA]</scope>
    <source>
        <strain evidence="2 3">DSM 45362</strain>
    </source>
</reference>
<dbReference type="PANTHER" id="PTHR46438:SF11">
    <property type="entry name" value="LIPASE-RELATED"/>
    <property type="match status" value="1"/>
</dbReference>
<dbReference type="InterPro" id="IPR000073">
    <property type="entry name" value="AB_hydrolase_1"/>
</dbReference>
<accession>A0A841BNV1</accession>
<dbReference type="PANTHER" id="PTHR46438">
    <property type="entry name" value="ALPHA/BETA-HYDROLASES SUPERFAMILY PROTEIN"/>
    <property type="match status" value="1"/>
</dbReference>
<keyword evidence="3" id="KW-1185">Reference proteome</keyword>
<name>A0A841BNV1_9ACTN</name>
<evidence type="ECO:0000313" key="3">
    <source>
        <dbReference type="Proteomes" id="UP000587527"/>
    </source>
</evidence>
<dbReference type="Pfam" id="PF12697">
    <property type="entry name" value="Abhydrolase_6"/>
    <property type="match status" value="1"/>
</dbReference>
<protein>
    <submittedName>
        <fullName evidence="2">Pimeloyl-ACP methyl ester carboxylesterase</fullName>
    </submittedName>
</protein>
<dbReference type="InterPro" id="IPR029058">
    <property type="entry name" value="AB_hydrolase_fold"/>
</dbReference>
<dbReference type="AlphaFoldDB" id="A0A841BNV1"/>
<evidence type="ECO:0000259" key="1">
    <source>
        <dbReference type="Pfam" id="PF12697"/>
    </source>
</evidence>
<dbReference type="Gene3D" id="3.40.50.1820">
    <property type="entry name" value="alpha/beta hydrolase"/>
    <property type="match status" value="1"/>
</dbReference>
<proteinExistence type="predicted"/>
<dbReference type="EMBL" id="JACHMN010000002">
    <property type="protein sequence ID" value="MBB5869068.1"/>
    <property type="molecule type" value="Genomic_DNA"/>
</dbReference>
<organism evidence="2 3">
    <name type="scientific">Allocatelliglobosispora scoriae</name>
    <dbReference type="NCBI Taxonomy" id="643052"/>
    <lineage>
        <taxon>Bacteria</taxon>
        <taxon>Bacillati</taxon>
        <taxon>Actinomycetota</taxon>
        <taxon>Actinomycetes</taxon>
        <taxon>Micromonosporales</taxon>
        <taxon>Micromonosporaceae</taxon>
        <taxon>Allocatelliglobosispora</taxon>
    </lineage>
</organism>
<dbReference type="Proteomes" id="UP000587527">
    <property type="component" value="Unassembled WGS sequence"/>
</dbReference>
<feature type="domain" description="AB hydrolase-1" evidence="1">
    <location>
        <begin position="5"/>
        <end position="262"/>
    </location>
</feature>
<sequence length="271" mass="28833">MTTPLVFVHGLGGSGLNWSQLTPLLADVGPLHVFDLAGFGLRPPSGPRSTTVQANAALVQRFIAEKVGEPAVLVGNSMGGMISILVAAANPGLVRGLALIDPTLPAARGAKIDPMVRKQFLVQLVPGLGELVIRRRIARIPARDRVAATLDLCCSDVSRISASYVEDMVAQDGEMDRVQPDRVAAHVAASRSLLRVLGRASTYQAKLDALTMPVLLVHGTHDRLVSVVNARAAAARHPEWTYVELDAGHIPHMETPDEVAAALKSWLPTLP</sequence>
<dbReference type="RefSeq" id="WP_184835455.1">
    <property type="nucleotide sequence ID" value="NZ_JACHMN010000002.1"/>
</dbReference>
<comment type="caution">
    <text evidence="2">The sequence shown here is derived from an EMBL/GenBank/DDBJ whole genome shotgun (WGS) entry which is preliminary data.</text>
</comment>
<dbReference type="GO" id="GO:0003824">
    <property type="term" value="F:catalytic activity"/>
    <property type="evidence" value="ECO:0007669"/>
    <property type="project" value="UniProtKB-ARBA"/>
</dbReference>
<dbReference type="SUPFAM" id="SSF53474">
    <property type="entry name" value="alpha/beta-Hydrolases"/>
    <property type="match status" value="1"/>
</dbReference>
<evidence type="ECO:0000313" key="2">
    <source>
        <dbReference type="EMBL" id="MBB5869068.1"/>
    </source>
</evidence>
<gene>
    <name evidence="2" type="ORF">F4553_002447</name>
</gene>